<dbReference type="Pfam" id="PF07238">
    <property type="entry name" value="PilZ"/>
    <property type="match status" value="1"/>
</dbReference>
<dbReference type="Proteomes" id="UP000050326">
    <property type="component" value="Unassembled WGS sequence"/>
</dbReference>
<evidence type="ECO:0000313" key="3">
    <source>
        <dbReference type="EMBL" id="KPU43654.1"/>
    </source>
</evidence>
<evidence type="ECO:0000313" key="4">
    <source>
        <dbReference type="Proteomes" id="UP000050326"/>
    </source>
</evidence>
<dbReference type="OrthoDB" id="3493at2"/>
<gene>
    <name evidence="3" type="primary">ycgR</name>
    <name evidence="3" type="ORF">OXPF_30960</name>
</gene>
<proteinExistence type="predicted"/>
<evidence type="ECO:0000259" key="2">
    <source>
        <dbReference type="Pfam" id="PF12945"/>
    </source>
</evidence>
<dbReference type="InterPro" id="IPR009926">
    <property type="entry name" value="T3SS_YcgR_PilZN"/>
</dbReference>
<comment type="caution">
    <text evidence="3">The sequence shown here is derived from an EMBL/GenBank/DDBJ whole genome shotgun (WGS) entry which is preliminary data.</text>
</comment>
<dbReference type="Gene3D" id="2.40.10.220">
    <property type="entry name" value="predicted glycosyltransferase like domains"/>
    <property type="match status" value="1"/>
</dbReference>
<keyword evidence="3" id="KW-0966">Cell projection</keyword>
<reference evidence="3 4" key="1">
    <citation type="submission" date="2015-09" db="EMBL/GenBank/DDBJ databases">
        <title>Genome sequence of Oxobacter pfennigii DSM 3222.</title>
        <authorList>
            <person name="Poehlein A."/>
            <person name="Bengelsdorf F.R."/>
            <person name="Schiel-Bengelsdorf B."/>
            <person name="Duerre P."/>
            <person name="Daniel R."/>
        </authorList>
    </citation>
    <scope>NUCLEOTIDE SEQUENCE [LARGE SCALE GENOMIC DNA]</scope>
    <source>
        <strain evidence="3 4">DSM 3222</strain>
    </source>
</reference>
<sequence>MKIHNNLRSGQKIEIEVAENGERALYYSKIEEVIDDTTYIITAPVGRRTYSLLSVSDIVRVIYNLKFSIYTFEAEVMGRQKSNESILIKLKRVSEIYKIQRRNYYRLNAMVSVVIRFHPAGEENSEKIIKNFETVDISGGGIKLASNQLFIVNSNVSILINIPGIEREVIEGKVVRCEISEERHGLYQTGIQFTKIPKKVRYIIEQYILNKQREYLRKGIT</sequence>
<dbReference type="PATRIC" id="fig|36849.3.peg.3281"/>
<dbReference type="AlphaFoldDB" id="A0A0P8Y9S4"/>
<accession>A0A0P8Y9S4</accession>
<dbReference type="Pfam" id="PF12945">
    <property type="entry name" value="PilZNR"/>
    <property type="match status" value="1"/>
</dbReference>
<keyword evidence="4" id="KW-1185">Reference proteome</keyword>
<evidence type="ECO:0000259" key="1">
    <source>
        <dbReference type="Pfam" id="PF07238"/>
    </source>
</evidence>
<organism evidence="3 4">
    <name type="scientific">Oxobacter pfennigii</name>
    <dbReference type="NCBI Taxonomy" id="36849"/>
    <lineage>
        <taxon>Bacteria</taxon>
        <taxon>Bacillati</taxon>
        <taxon>Bacillota</taxon>
        <taxon>Clostridia</taxon>
        <taxon>Eubacteriales</taxon>
        <taxon>Clostridiaceae</taxon>
        <taxon>Oxobacter</taxon>
    </lineage>
</organism>
<dbReference type="GO" id="GO:0035438">
    <property type="term" value="F:cyclic-di-GMP binding"/>
    <property type="evidence" value="ECO:0007669"/>
    <property type="project" value="InterPro"/>
</dbReference>
<keyword evidence="3" id="KW-0969">Cilium</keyword>
<name>A0A0P8Y9S4_9CLOT</name>
<feature type="domain" description="PilZ" evidence="1">
    <location>
        <begin position="100"/>
        <end position="209"/>
    </location>
</feature>
<keyword evidence="3" id="KW-0282">Flagellum</keyword>
<dbReference type="InterPro" id="IPR009875">
    <property type="entry name" value="PilZ_domain"/>
</dbReference>
<dbReference type="RefSeq" id="WP_054876085.1">
    <property type="nucleotide sequence ID" value="NZ_LKET01000039.1"/>
</dbReference>
<dbReference type="EMBL" id="LKET01000039">
    <property type="protein sequence ID" value="KPU43654.1"/>
    <property type="molecule type" value="Genomic_DNA"/>
</dbReference>
<dbReference type="STRING" id="36849.OXPF_30960"/>
<feature type="domain" description="Type III secretion system flagellar brake protein YcgR PilZN" evidence="2">
    <location>
        <begin position="9"/>
        <end position="87"/>
    </location>
</feature>
<protein>
    <submittedName>
        <fullName evidence="3">Flagellar brake protein YcgR</fullName>
    </submittedName>
</protein>